<dbReference type="OrthoDB" id="5477647at2759"/>
<dbReference type="AlphaFoldDB" id="A0A2T6ZQX7"/>
<evidence type="ECO:0000313" key="3">
    <source>
        <dbReference type="Proteomes" id="UP000244722"/>
    </source>
</evidence>
<dbReference type="Proteomes" id="UP000244722">
    <property type="component" value="Unassembled WGS sequence"/>
</dbReference>
<sequence>MSSTFSSISYSEATSYGIKLQMSFFEFKVNSHSTLVDSYRSPAALTQESDLTPGQTNPSGLATNPIRVATPAPISTLHPAVPNTFGSISRTRLEPGDQLVLARLCVLNQSDYAEGKKGEFWSKISLLLEQDTGKRLKDPASTMKLLVAGRRIKRDAESLESGTTQPDTELTQALDAWIVRLDTVEQEKSANKKSTADMVRETVEAEWYRENLLKPQGQKKKRGESEKQDEKDMEIGLMNQKRKKRFKRSVGEEQREKEIDAIHKDTALLVSAVQDMGTQMAGAIRYLGSNSASESTNDTNVIKLEDRLSLLEKQGEEQKEQGRRQEDINYLNSNILSPKYLSSSIYRLSDSLYLQSTTTMAKVPKGTKLKFEMSRKLKSHSVKAVQNRASVLVENIFKRFQTLPNASSSPKGAGKEYQEREYKDFGYTKENSGVCH</sequence>
<gene>
    <name evidence="2" type="ORF">B9Z19DRAFT_1127655</name>
</gene>
<evidence type="ECO:0000256" key="1">
    <source>
        <dbReference type="SAM" id="MobiDB-lite"/>
    </source>
</evidence>
<reference evidence="2 3" key="1">
    <citation type="submission" date="2017-04" db="EMBL/GenBank/DDBJ databases">
        <title>Draft genome sequence of Tuber borchii Vittad., a whitish edible truffle.</title>
        <authorList>
            <consortium name="DOE Joint Genome Institute"/>
            <person name="Murat C."/>
            <person name="Kuo A."/>
            <person name="Barry K.W."/>
            <person name="Clum A."/>
            <person name="Dockter R.B."/>
            <person name="Fauchery L."/>
            <person name="Iotti M."/>
            <person name="Kohler A."/>
            <person name="Labutti K."/>
            <person name="Lindquist E.A."/>
            <person name="Lipzen A."/>
            <person name="Ohm R.A."/>
            <person name="Wang M."/>
            <person name="Grigoriev I.V."/>
            <person name="Zambonelli A."/>
            <person name="Martin F.M."/>
        </authorList>
    </citation>
    <scope>NUCLEOTIDE SEQUENCE [LARGE SCALE GENOMIC DNA]</scope>
    <source>
        <strain evidence="2 3">Tbo3840</strain>
    </source>
</reference>
<protein>
    <submittedName>
        <fullName evidence="2">Uncharacterized protein</fullName>
    </submittedName>
</protein>
<name>A0A2T6ZQX7_TUBBO</name>
<proteinExistence type="predicted"/>
<feature type="region of interest" description="Disordered" evidence="1">
    <location>
        <begin position="213"/>
        <end position="232"/>
    </location>
</feature>
<organism evidence="2 3">
    <name type="scientific">Tuber borchii</name>
    <name type="common">White truffle</name>
    <dbReference type="NCBI Taxonomy" id="42251"/>
    <lineage>
        <taxon>Eukaryota</taxon>
        <taxon>Fungi</taxon>
        <taxon>Dikarya</taxon>
        <taxon>Ascomycota</taxon>
        <taxon>Pezizomycotina</taxon>
        <taxon>Pezizomycetes</taxon>
        <taxon>Pezizales</taxon>
        <taxon>Tuberaceae</taxon>
        <taxon>Tuber</taxon>
    </lineage>
</organism>
<feature type="compositionally biased region" description="Basic and acidic residues" evidence="1">
    <location>
        <begin position="223"/>
        <end position="232"/>
    </location>
</feature>
<keyword evidence="3" id="KW-1185">Reference proteome</keyword>
<evidence type="ECO:0000313" key="2">
    <source>
        <dbReference type="EMBL" id="PUU77876.1"/>
    </source>
</evidence>
<dbReference type="EMBL" id="NESQ01000137">
    <property type="protein sequence ID" value="PUU77876.1"/>
    <property type="molecule type" value="Genomic_DNA"/>
</dbReference>
<accession>A0A2T6ZQX7</accession>
<comment type="caution">
    <text evidence="2">The sequence shown here is derived from an EMBL/GenBank/DDBJ whole genome shotgun (WGS) entry which is preliminary data.</text>
</comment>